<evidence type="ECO:0000313" key="2">
    <source>
        <dbReference type="EMBL" id="SVB58342.1"/>
    </source>
</evidence>
<evidence type="ECO:0000259" key="1">
    <source>
        <dbReference type="PROSITE" id="PS51704"/>
    </source>
</evidence>
<accession>A0A382F6U4</accession>
<feature type="non-terminal residue" evidence="2">
    <location>
        <position position="187"/>
    </location>
</feature>
<feature type="domain" description="GP-PDE" evidence="1">
    <location>
        <begin position="14"/>
        <end position="187"/>
    </location>
</feature>
<organism evidence="2">
    <name type="scientific">marine metagenome</name>
    <dbReference type="NCBI Taxonomy" id="408172"/>
    <lineage>
        <taxon>unclassified sequences</taxon>
        <taxon>metagenomes</taxon>
        <taxon>ecological metagenomes</taxon>
    </lineage>
</organism>
<reference evidence="2" key="1">
    <citation type="submission" date="2018-05" db="EMBL/GenBank/DDBJ databases">
        <authorList>
            <person name="Lanie J.A."/>
            <person name="Ng W.-L."/>
            <person name="Kazmierczak K.M."/>
            <person name="Andrzejewski T.M."/>
            <person name="Davidsen T.M."/>
            <person name="Wayne K.J."/>
            <person name="Tettelin H."/>
            <person name="Glass J.I."/>
            <person name="Rusch D."/>
            <person name="Podicherti R."/>
            <person name="Tsui H.-C.T."/>
            <person name="Winkler M.E."/>
        </authorList>
    </citation>
    <scope>NUCLEOTIDE SEQUENCE</scope>
</reference>
<dbReference type="SUPFAM" id="SSF51695">
    <property type="entry name" value="PLC-like phosphodiesterases"/>
    <property type="match status" value="1"/>
</dbReference>
<dbReference type="AlphaFoldDB" id="A0A382F6U4"/>
<dbReference type="InterPro" id="IPR030395">
    <property type="entry name" value="GP_PDE_dom"/>
</dbReference>
<dbReference type="GO" id="GO:0006629">
    <property type="term" value="P:lipid metabolic process"/>
    <property type="evidence" value="ECO:0007669"/>
    <property type="project" value="InterPro"/>
</dbReference>
<dbReference type="PROSITE" id="PS51704">
    <property type="entry name" value="GP_PDE"/>
    <property type="match status" value="1"/>
</dbReference>
<dbReference type="Pfam" id="PF03009">
    <property type="entry name" value="GDPD"/>
    <property type="match status" value="1"/>
</dbReference>
<sequence length="187" mass="21520">MLSVLDFINNRKSSIRIAHRGGMALYPENTLEAFHFSVDNHNVEMLEMDLQITKDDKVIVLHDDSIDRTTNGKGNVIDLSYEEISEFDAGYNFKDEKGECSFRDQGVIIPLFEEVLKQLSSTYLNIELKGNNPQLVEKVQLLITNYNAEDKILIGSANYFQNKRVHKHLPNCGYYLSRPDLYLFLLV</sequence>
<protein>
    <recommendedName>
        <fullName evidence="1">GP-PDE domain-containing protein</fullName>
    </recommendedName>
</protein>
<proteinExistence type="predicted"/>
<dbReference type="InterPro" id="IPR017946">
    <property type="entry name" value="PLC-like_Pdiesterase_TIM-brl"/>
</dbReference>
<name>A0A382F6U4_9ZZZZ</name>
<dbReference type="PANTHER" id="PTHR46211">
    <property type="entry name" value="GLYCEROPHOSPHORYL DIESTER PHOSPHODIESTERASE"/>
    <property type="match status" value="1"/>
</dbReference>
<dbReference type="Gene3D" id="3.20.20.190">
    <property type="entry name" value="Phosphatidylinositol (PI) phosphodiesterase"/>
    <property type="match status" value="1"/>
</dbReference>
<dbReference type="EMBL" id="UINC01048156">
    <property type="protein sequence ID" value="SVB58342.1"/>
    <property type="molecule type" value="Genomic_DNA"/>
</dbReference>
<dbReference type="PANTHER" id="PTHR46211:SF14">
    <property type="entry name" value="GLYCEROPHOSPHODIESTER PHOSPHODIESTERASE"/>
    <property type="match status" value="1"/>
</dbReference>
<gene>
    <name evidence="2" type="ORF">METZ01_LOCUS211196</name>
</gene>
<dbReference type="GO" id="GO:0008081">
    <property type="term" value="F:phosphoric diester hydrolase activity"/>
    <property type="evidence" value="ECO:0007669"/>
    <property type="project" value="InterPro"/>
</dbReference>